<name>A0AA88DBC4_FICCA</name>
<dbReference type="Proteomes" id="UP001187192">
    <property type="component" value="Unassembled WGS sequence"/>
</dbReference>
<accession>A0AA88DBC4</accession>
<gene>
    <name evidence="1" type="ORF">TIFTF001_018108</name>
</gene>
<dbReference type="AlphaFoldDB" id="A0AA88DBC4"/>
<evidence type="ECO:0000313" key="1">
    <source>
        <dbReference type="EMBL" id="GMN48927.1"/>
    </source>
</evidence>
<proteinExistence type="predicted"/>
<protein>
    <submittedName>
        <fullName evidence="1">Uncharacterized protein</fullName>
    </submittedName>
</protein>
<keyword evidence="2" id="KW-1185">Reference proteome</keyword>
<sequence length="81" mass="9127">MQRQIKETPELSQWWCGGRGECPEMSSGMWPLGEEGTSLVRVLRDENDVFKDLPAARVCSATAKMGNYIEDTPEIVTMIYS</sequence>
<dbReference type="EMBL" id="BTGU01000029">
    <property type="protein sequence ID" value="GMN48927.1"/>
    <property type="molecule type" value="Genomic_DNA"/>
</dbReference>
<reference evidence="1" key="1">
    <citation type="submission" date="2023-07" db="EMBL/GenBank/DDBJ databases">
        <title>draft genome sequence of fig (Ficus carica).</title>
        <authorList>
            <person name="Takahashi T."/>
            <person name="Nishimura K."/>
        </authorList>
    </citation>
    <scope>NUCLEOTIDE SEQUENCE</scope>
</reference>
<comment type="caution">
    <text evidence="1">The sequence shown here is derived from an EMBL/GenBank/DDBJ whole genome shotgun (WGS) entry which is preliminary data.</text>
</comment>
<evidence type="ECO:0000313" key="2">
    <source>
        <dbReference type="Proteomes" id="UP001187192"/>
    </source>
</evidence>
<organism evidence="1 2">
    <name type="scientific">Ficus carica</name>
    <name type="common">Common fig</name>
    <dbReference type="NCBI Taxonomy" id="3494"/>
    <lineage>
        <taxon>Eukaryota</taxon>
        <taxon>Viridiplantae</taxon>
        <taxon>Streptophyta</taxon>
        <taxon>Embryophyta</taxon>
        <taxon>Tracheophyta</taxon>
        <taxon>Spermatophyta</taxon>
        <taxon>Magnoliopsida</taxon>
        <taxon>eudicotyledons</taxon>
        <taxon>Gunneridae</taxon>
        <taxon>Pentapetalae</taxon>
        <taxon>rosids</taxon>
        <taxon>fabids</taxon>
        <taxon>Rosales</taxon>
        <taxon>Moraceae</taxon>
        <taxon>Ficeae</taxon>
        <taxon>Ficus</taxon>
    </lineage>
</organism>